<evidence type="ECO:0000313" key="1">
    <source>
        <dbReference type="EMBL" id="MBB3898391.1"/>
    </source>
</evidence>
<sequence>MKVALGGALGGVGDVGGKLAGEAVERLLGRAWEEARLHAVAYLDRPLNHDLERSLRFSMLVACLAVVNDEAVAEQGAKFDDRGAPPDTFTPDARAWLHGRLGALDELPKGAHGAEIEAFRATLDTALPPRHDPRDTAEAWRLRQAAELAMWVELTQALPGAAIPPGFQERFASNDANSPGWFAYAIAFLRASLKDKPGARNAFFVAGLSALKGAVRRIEEAQTEEAERARGADANTHTKLDELPHAITAQLMAALRQSGVLSSAAAEGLAERTVLALAQRLNPATAANLEQAVREVEHAVEIALTTIRRGERPASNEDAFVDAVLAEVARRTRSGKLDDAAQAVDDGLAELEIRAAEQRDAMRRARATLLEAGINQDLLRRDAEAVAKRVEALVALDQPVRAAWAPALRTRWDAFHKEGRDKGLNLSLEIAIAMARRMLATAATADERGVANNLFGIALHTLGARESGTARVEEAVATYRAALEEYRRERVPLDWALTQNNLGMALHTLGTREIGTVRLEQAVAANRAALEERTRERGPLEWAQTQNNLGNALKALGDRESGTARLEDAVAAYRAALEERTRERGPLDWALTQNNLGAALEALGARESSTTRLEDAMATYHAVLEEWTRDRVPFPWALTMENLAIVEATWGNQTKDPARWRAALQHVEAALEEYRRANAEYHIEKATRLRDSLLAKLPPTP</sequence>
<dbReference type="PANTHER" id="PTHR19959:SF119">
    <property type="entry name" value="FUNGAL LIPASE-LIKE DOMAIN-CONTAINING PROTEIN"/>
    <property type="match status" value="1"/>
</dbReference>
<gene>
    <name evidence="1" type="ORF">GGQ83_001828</name>
</gene>
<protein>
    <submittedName>
        <fullName evidence="1">Tetratricopeptide (TPR) repeat protein</fullName>
    </submittedName>
</protein>
<accession>A0A840AB59</accession>
<dbReference type="EMBL" id="JACIDJ010000002">
    <property type="protein sequence ID" value="MBB3898391.1"/>
    <property type="molecule type" value="Genomic_DNA"/>
</dbReference>
<dbReference type="PANTHER" id="PTHR19959">
    <property type="entry name" value="KINESIN LIGHT CHAIN"/>
    <property type="match status" value="1"/>
</dbReference>
<evidence type="ECO:0000313" key="2">
    <source>
        <dbReference type="Proteomes" id="UP000553193"/>
    </source>
</evidence>
<comment type="caution">
    <text evidence="1">The sequence shown here is derived from an EMBL/GenBank/DDBJ whole genome shotgun (WGS) entry which is preliminary data.</text>
</comment>
<dbReference type="InterPro" id="IPR011990">
    <property type="entry name" value="TPR-like_helical_dom_sf"/>
</dbReference>
<dbReference type="AlphaFoldDB" id="A0A840AB59"/>
<dbReference type="Proteomes" id="UP000553193">
    <property type="component" value="Unassembled WGS sequence"/>
</dbReference>
<dbReference type="Gene3D" id="1.25.40.10">
    <property type="entry name" value="Tetratricopeptide repeat domain"/>
    <property type="match status" value="1"/>
</dbReference>
<dbReference type="RefSeq" id="WP_207017953.1">
    <property type="nucleotide sequence ID" value="NZ_JACIDJ010000002.1"/>
</dbReference>
<proteinExistence type="predicted"/>
<dbReference type="SUPFAM" id="SSF48452">
    <property type="entry name" value="TPR-like"/>
    <property type="match status" value="1"/>
</dbReference>
<name>A0A840AB59_9PROT</name>
<organism evidence="1 2">
    <name type="scientific">Roseococcus suduntuyensis</name>
    <dbReference type="NCBI Taxonomy" id="455361"/>
    <lineage>
        <taxon>Bacteria</taxon>
        <taxon>Pseudomonadati</taxon>
        <taxon>Pseudomonadota</taxon>
        <taxon>Alphaproteobacteria</taxon>
        <taxon>Acetobacterales</taxon>
        <taxon>Roseomonadaceae</taxon>
        <taxon>Roseococcus</taxon>
    </lineage>
</organism>
<reference evidence="1 2" key="1">
    <citation type="submission" date="2020-08" db="EMBL/GenBank/DDBJ databases">
        <title>Genomic Encyclopedia of Type Strains, Phase IV (KMG-IV): sequencing the most valuable type-strain genomes for metagenomic binning, comparative biology and taxonomic classification.</title>
        <authorList>
            <person name="Goeker M."/>
        </authorList>
    </citation>
    <scope>NUCLEOTIDE SEQUENCE [LARGE SCALE GENOMIC DNA]</scope>
    <source>
        <strain evidence="1 2">DSM 19979</strain>
    </source>
</reference>
<keyword evidence="2" id="KW-1185">Reference proteome</keyword>